<dbReference type="EMBL" id="LR797471">
    <property type="protein sequence ID" value="CAB4218412.1"/>
    <property type="molecule type" value="Genomic_DNA"/>
</dbReference>
<proteinExistence type="predicted"/>
<name>A0A6J5SS99_9CAUD</name>
<gene>
    <name evidence="1" type="ORF">UFOVP1610_28</name>
</gene>
<protein>
    <submittedName>
        <fullName evidence="1">Uncharacterized protein</fullName>
    </submittedName>
</protein>
<evidence type="ECO:0000313" key="1">
    <source>
        <dbReference type="EMBL" id="CAB4218412.1"/>
    </source>
</evidence>
<sequence>MLTTDFSGTYDYEQEEAVNAANYILESLHDGEISPAMLPGSLLNERMHWKRHLPDTFEDFDKHFNARINAGLPAALAGYKLTTGE</sequence>
<accession>A0A6J5SS99</accession>
<organism evidence="1">
    <name type="scientific">uncultured Caudovirales phage</name>
    <dbReference type="NCBI Taxonomy" id="2100421"/>
    <lineage>
        <taxon>Viruses</taxon>
        <taxon>Duplodnaviria</taxon>
        <taxon>Heunggongvirae</taxon>
        <taxon>Uroviricota</taxon>
        <taxon>Caudoviricetes</taxon>
        <taxon>Peduoviridae</taxon>
        <taxon>Maltschvirus</taxon>
        <taxon>Maltschvirus maltsch</taxon>
    </lineage>
</organism>
<reference evidence="1" key="1">
    <citation type="submission" date="2020-05" db="EMBL/GenBank/DDBJ databases">
        <authorList>
            <person name="Chiriac C."/>
            <person name="Salcher M."/>
            <person name="Ghai R."/>
            <person name="Kavagutti S V."/>
        </authorList>
    </citation>
    <scope>NUCLEOTIDE SEQUENCE</scope>
</reference>